<proteinExistence type="predicted"/>
<dbReference type="KEGG" id="vg:18563610"/>
<dbReference type="EMBL" id="JN638751">
    <property type="protein sequence ID" value="AEO93654.1"/>
    <property type="molecule type" value="Genomic_DNA"/>
</dbReference>
<name>G3MAD6_9CAUD</name>
<dbReference type="Proteomes" id="UP000009273">
    <property type="component" value="Segment"/>
</dbReference>
<dbReference type="RefSeq" id="YP_009015698.1">
    <property type="nucleotide sequence ID" value="NC_023719.1"/>
</dbReference>
<organism evidence="1 2">
    <name type="scientific">Bacillus phage G</name>
    <dbReference type="NCBI Taxonomy" id="2884420"/>
    <lineage>
        <taxon>Viruses</taxon>
        <taxon>Duplodnaviria</taxon>
        <taxon>Heunggongvirae</taxon>
        <taxon>Uroviricota</taxon>
        <taxon>Caudoviricetes</taxon>
        <taxon>Donellivirus</taxon>
        <taxon>Donellivirus gee</taxon>
    </lineage>
</organism>
<sequence>MNETIKKINSLLKVFNDTFEIEAKLVEEGGEQVAAGVKINGLKNDGTHFINDFHSTFNSIVQSLSDEHEVIYHEEKGLAVARKVVKTEYVIEEED</sequence>
<evidence type="ECO:0000313" key="1">
    <source>
        <dbReference type="EMBL" id="AEO93654.1"/>
    </source>
</evidence>
<reference evidence="1 2" key="1">
    <citation type="submission" date="2011-09" db="EMBL/GenBank/DDBJ databases">
        <authorList>
            <person name="Pope W.H."/>
            <person name="Pedulla M.L."/>
            <person name="Ford M.E."/>
            <person name="Peebles C.L."/>
            <person name="Hatfull G.H."/>
            <person name="Hendrix R.W."/>
        </authorList>
    </citation>
    <scope>NUCLEOTIDE SEQUENCE [LARGE SCALE GENOMIC DNA]</scope>
    <source>
        <strain evidence="1">G</strain>
    </source>
</reference>
<accession>G3MAD6</accession>
<keyword evidence="2" id="KW-1185">Reference proteome</keyword>
<gene>
    <name evidence="1" type="primary">395</name>
    <name evidence="1" type="ORF">G_395</name>
</gene>
<protein>
    <submittedName>
        <fullName evidence="1">Gp395</fullName>
    </submittedName>
</protein>
<dbReference type="GeneID" id="18563610"/>
<evidence type="ECO:0000313" key="2">
    <source>
        <dbReference type="Proteomes" id="UP000009273"/>
    </source>
</evidence>